<accession>A0ABP7M6U7</accession>
<evidence type="ECO:0000256" key="6">
    <source>
        <dbReference type="ARBA" id="ARBA00023143"/>
    </source>
</evidence>
<dbReference type="SUPFAM" id="SSF64518">
    <property type="entry name" value="Phase 1 flagellin"/>
    <property type="match status" value="2"/>
</dbReference>
<dbReference type="PANTHER" id="PTHR30033:SF1">
    <property type="entry name" value="FLAGELLAR HOOK-ASSOCIATED PROTEIN 1"/>
    <property type="match status" value="1"/>
</dbReference>
<evidence type="ECO:0000256" key="5">
    <source>
        <dbReference type="ARBA" id="ARBA00022525"/>
    </source>
</evidence>
<feature type="domain" description="Flagellar basal body rod protein N-terminal" evidence="7">
    <location>
        <begin position="4"/>
        <end position="34"/>
    </location>
</feature>
<feature type="domain" description="Flagellar hook-associated protein 1 D2-like" evidence="9">
    <location>
        <begin position="353"/>
        <end position="426"/>
    </location>
</feature>
<dbReference type="InterPro" id="IPR010930">
    <property type="entry name" value="Flg_bb/hook_C_dom"/>
</dbReference>
<dbReference type="EMBL" id="BAABBN010000004">
    <property type="protein sequence ID" value="GAA3913514.1"/>
    <property type="molecule type" value="Genomic_DNA"/>
</dbReference>
<dbReference type="PRINTS" id="PR01005">
    <property type="entry name" value="FLGHOOKAP1"/>
</dbReference>
<evidence type="ECO:0000256" key="1">
    <source>
        <dbReference type="ARBA" id="ARBA00004365"/>
    </source>
</evidence>
<keyword evidence="6" id="KW-0975">Bacterial flagellum</keyword>
<reference evidence="12" key="1">
    <citation type="journal article" date="2019" name="Int. J. Syst. Evol. Microbiol.">
        <title>The Global Catalogue of Microorganisms (GCM) 10K type strain sequencing project: providing services to taxonomists for standard genome sequencing and annotation.</title>
        <authorList>
            <consortium name="The Broad Institute Genomics Platform"/>
            <consortium name="The Broad Institute Genome Sequencing Center for Infectious Disease"/>
            <person name="Wu L."/>
            <person name="Ma J."/>
        </authorList>
    </citation>
    <scope>NUCLEOTIDE SEQUENCE [LARGE SCALE GENOMIC DNA]</scope>
    <source>
        <strain evidence="12">JCM 17551</strain>
    </source>
</reference>
<dbReference type="RefSeq" id="WP_344795181.1">
    <property type="nucleotide sequence ID" value="NZ_BAABBN010000004.1"/>
</dbReference>
<dbReference type="Pfam" id="PF06429">
    <property type="entry name" value="Flg_bbr_C"/>
    <property type="match status" value="1"/>
</dbReference>
<dbReference type="InterPro" id="IPR053927">
    <property type="entry name" value="FlgK_helical"/>
</dbReference>
<dbReference type="NCBIfam" id="TIGR02492">
    <property type="entry name" value="flgK_ends"/>
    <property type="match status" value="1"/>
</dbReference>
<dbReference type="InterPro" id="IPR002371">
    <property type="entry name" value="FlgK"/>
</dbReference>
<dbReference type="Pfam" id="PF21158">
    <property type="entry name" value="flgK_1st_1"/>
    <property type="match status" value="1"/>
</dbReference>
<evidence type="ECO:0000313" key="12">
    <source>
        <dbReference type="Proteomes" id="UP001501565"/>
    </source>
</evidence>
<comment type="caution">
    <text evidence="11">The sequence shown here is derived from an EMBL/GenBank/DDBJ whole genome shotgun (WGS) entry which is preliminary data.</text>
</comment>
<sequence length="890" mass="94666">MSLINIGLTGLKANQAALATTGHNITNADTPGYTRQRVESSTNPAIFKGGLVQGQGVKADEVARIFDQYINDQLIRDTSVYKQVESHLLNIEQTNKLLSNPETGILNELSGMFDSFQVVADDPSSVSIRNTVVNDIKDVVVRFNQMSQSIFDQQLTNSQQLESSAIEINTILNNIAALNKEILQAEGGGTATANDLLDKRDESIRQLSEFVDISTVETESGALSVFMSNGQNLVVGDTAYSIEVRDDDFDLNRKSVSVNVAGVLVDVTDQVGGGSVAGLLDFQNESIPEALNQLGRIAIVMADQLNEQHRLGMDANGDLGGYIFTDVNDLDIARSRFMGSGENVAPIDRVGNVTIIDSSIMTADDYVLEFTGPNDTNYEVRRLSDDSVVTRGVVSTVYPFEIDFEGVRIELESGSFVEGDEFEIRPTRTGASDIATEIERGDQLALASPIRTEGDLGNLGTASISQGSILDIYQEAPNDDVLLSTFATAGQLSPPLIVKFTSETTYDVLDNSDPANPVSLVPPYEDQVFIPGVTNKLFSEDPGLTVVESTGANAGVVVAGGTNGYLAENLSFTFTDPDTGVVTARPGVAIAANTPAQQIANQLNQQQGIVATARTEVTLSNFVDNGAGTAYEIVINGETLTITAPDVVDADTIAREVNANGNLSTQNIRAFSDGTNVRLESYVGVDITVTVNGDANPGGDTVDVTDSLSNTLTVDGGNSATVGGTIDIQLEEGLLVTSDAIGLGNIFTPVPTATGLYLGYQAEINGEPQRTDSFTIDYNTDGVSDNRNATNLIDIQREKTIGVDQSAGQTLEEGYNQLVAKVGSETASLRINEAAAESVLALTQSLKESVSGVNLDEEAANLIKYEQAYNASAKVIQVAQEILDTLLSTF</sequence>
<comment type="subcellular location">
    <subcellularLocation>
        <location evidence="1">Bacterial flagellum</location>
    </subcellularLocation>
    <subcellularLocation>
        <location evidence="2">Secreted</location>
    </subcellularLocation>
</comment>
<evidence type="ECO:0000256" key="3">
    <source>
        <dbReference type="ARBA" id="ARBA00009677"/>
    </source>
</evidence>
<feature type="domain" description="Flagellar basal-body/hook protein C-terminal" evidence="8">
    <location>
        <begin position="850"/>
        <end position="888"/>
    </location>
</feature>
<evidence type="ECO:0000256" key="4">
    <source>
        <dbReference type="ARBA" id="ARBA00016244"/>
    </source>
</evidence>
<dbReference type="InterPro" id="IPR001444">
    <property type="entry name" value="Flag_bb_rod_N"/>
</dbReference>
<evidence type="ECO:0000259" key="8">
    <source>
        <dbReference type="Pfam" id="PF06429"/>
    </source>
</evidence>
<evidence type="ECO:0000259" key="7">
    <source>
        <dbReference type="Pfam" id="PF00460"/>
    </source>
</evidence>
<protein>
    <recommendedName>
        <fullName evidence="4">Flagellar hook-associated protein 1</fullName>
    </recommendedName>
</protein>
<dbReference type="Pfam" id="PF00460">
    <property type="entry name" value="Flg_bb_rod"/>
    <property type="match status" value="1"/>
</dbReference>
<evidence type="ECO:0000313" key="11">
    <source>
        <dbReference type="EMBL" id="GAA3913514.1"/>
    </source>
</evidence>
<keyword evidence="12" id="KW-1185">Reference proteome</keyword>
<name>A0ABP7M6U7_9GAMM</name>
<keyword evidence="5" id="KW-0964">Secreted</keyword>
<evidence type="ECO:0000259" key="10">
    <source>
        <dbReference type="Pfam" id="PF22638"/>
    </source>
</evidence>
<organism evidence="11 12">
    <name type="scientific">Litoribacillus peritrichatus</name>
    <dbReference type="NCBI Taxonomy" id="718191"/>
    <lineage>
        <taxon>Bacteria</taxon>
        <taxon>Pseudomonadati</taxon>
        <taxon>Pseudomonadota</taxon>
        <taxon>Gammaproteobacteria</taxon>
        <taxon>Oceanospirillales</taxon>
        <taxon>Oceanospirillaceae</taxon>
        <taxon>Litoribacillus</taxon>
    </lineage>
</organism>
<comment type="similarity">
    <text evidence="3">Belongs to the flagella basal body rod proteins family.</text>
</comment>
<dbReference type="Pfam" id="PF22638">
    <property type="entry name" value="FlgK_D1"/>
    <property type="match status" value="1"/>
</dbReference>
<dbReference type="PANTHER" id="PTHR30033">
    <property type="entry name" value="FLAGELLAR HOOK-ASSOCIATED PROTEIN 1"/>
    <property type="match status" value="1"/>
</dbReference>
<feature type="domain" description="Flagellar hook-associated protein FlgK helical" evidence="10">
    <location>
        <begin position="92"/>
        <end position="324"/>
    </location>
</feature>
<dbReference type="Proteomes" id="UP001501565">
    <property type="component" value="Unassembled WGS sequence"/>
</dbReference>
<dbReference type="InterPro" id="IPR049119">
    <property type="entry name" value="FlgK_D2-like"/>
</dbReference>
<gene>
    <name evidence="11" type="ORF">GCM10022277_05170</name>
</gene>
<evidence type="ECO:0000259" key="9">
    <source>
        <dbReference type="Pfam" id="PF21158"/>
    </source>
</evidence>
<proteinExistence type="inferred from homology"/>
<evidence type="ECO:0000256" key="2">
    <source>
        <dbReference type="ARBA" id="ARBA00004613"/>
    </source>
</evidence>